<feature type="transmembrane region" description="Helical" evidence="1">
    <location>
        <begin position="76"/>
        <end position="101"/>
    </location>
</feature>
<comment type="caution">
    <text evidence="2">The sequence shown here is derived from an EMBL/GenBank/DDBJ whole genome shotgun (WGS) entry which is preliminary data.</text>
</comment>
<dbReference type="AlphaFoldDB" id="A0A1G2HNT4"/>
<name>A0A1G2HNT4_9BACT</name>
<dbReference type="Proteomes" id="UP000176855">
    <property type="component" value="Unassembled WGS sequence"/>
</dbReference>
<feature type="transmembrane region" description="Helical" evidence="1">
    <location>
        <begin position="121"/>
        <end position="144"/>
    </location>
</feature>
<feature type="transmembrane region" description="Helical" evidence="1">
    <location>
        <begin position="6"/>
        <end position="28"/>
    </location>
</feature>
<keyword evidence="1" id="KW-0812">Transmembrane</keyword>
<evidence type="ECO:0000313" key="3">
    <source>
        <dbReference type="Proteomes" id="UP000176855"/>
    </source>
</evidence>
<sequence length="148" mass="16933">MLFGAALGSAIPNPFLGGILAFLGHYFLDLFPHIEYSIDNIRSKKWQKAFPDILKVCLDFSLAIVMIFLFSKNQPIIYLGSLIAIIPDGLTIITSIFPKFLKRHNIVHTEKIHYLTKQKKFPLSVRILSQVLTGMLSIALLRYFNYFE</sequence>
<evidence type="ECO:0000256" key="1">
    <source>
        <dbReference type="SAM" id="Phobius"/>
    </source>
</evidence>
<keyword evidence="1" id="KW-1133">Transmembrane helix</keyword>
<proteinExistence type="predicted"/>
<dbReference type="EMBL" id="MHOO01000008">
    <property type="protein sequence ID" value="OGZ64093.1"/>
    <property type="molecule type" value="Genomic_DNA"/>
</dbReference>
<keyword evidence="1" id="KW-0472">Membrane</keyword>
<organism evidence="2 3">
    <name type="scientific">Candidatus Staskawiczbacteria bacterium RIFCSPHIGHO2_01_FULL_39_25</name>
    <dbReference type="NCBI Taxonomy" id="1802202"/>
    <lineage>
        <taxon>Bacteria</taxon>
        <taxon>Candidatus Staskawicziibacteriota</taxon>
    </lineage>
</organism>
<reference evidence="2 3" key="1">
    <citation type="journal article" date="2016" name="Nat. Commun.">
        <title>Thousands of microbial genomes shed light on interconnected biogeochemical processes in an aquifer system.</title>
        <authorList>
            <person name="Anantharaman K."/>
            <person name="Brown C.T."/>
            <person name="Hug L.A."/>
            <person name="Sharon I."/>
            <person name="Castelle C.J."/>
            <person name="Probst A.J."/>
            <person name="Thomas B.C."/>
            <person name="Singh A."/>
            <person name="Wilkins M.J."/>
            <person name="Karaoz U."/>
            <person name="Brodie E.L."/>
            <person name="Williams K.H."/>
            <person name="Hubbard S.S."/>
            <person name="Banfield J.F."/>
        </authorList>
    </citation>
    <scope>NUCLEOTIDE SEQUENCE [LARGE SCALE GENOMIC DNA]</scope>
</reference>
<feature type="transmembrane region" description="Helical" evidence="1">
    <location>
        <begin position="49"/>
        <end position="70"/>
    </location>
</feature>
<accession>A0A1G2HNT4</accession>
<protein>
    <submittedName>
        <fullName evidence="2">Uncharacterized protein</fullName>
    </submittedName>
</protein>
<gene>
    <name evidence="2" type="ORF">A2730_03090</name>
</gene>
<evidence type="ECO:0000313" key="2">
    <source>
        <dbReference type="EMBL" id="OGZ64093.1"/>
    </source>
</evidence>